<reference evidence="1 2" key="1">
    <citation type="submission" date="2023-03" db="EMBL/GenBank/DDBJ databases">
        <title>High recombination rates correlate with genetic variation in Cardiocondyla obscurior ants.</title>
        <authorList>
            <person name="Errbii M."/>
        </authorList>
    </citation>
    <scope>NUCLEOTIDE SEQUENCE [LARGE SCALE GENOMIC DNA]</scope>
    <source>
        <strain evidence="1">Alpha-2009</strain>
        <tissue evidence="1">Whole body</tissue>
    </source>
</reference>
<dbReference type="Proteomes" id="UP001430953">
    <property type="component" value="Unassembled WGS sequence"/>
</dbReference>
<evidence type="ECO:0000313" key="1">
    <source>
        <dbReference type="EMBL" id="KAL0109157.1"/>
    </source>
</evidence>
<dbReference type="EMBL" id="JADYXP020000015">
    <property type="protein sequence ID" value="KAL0109157.1"/>
    <property type="molecule type" value="Genomic_DNA"/>
</dbReference>
<gene>
    <name evidence="1" type="ORF">PUN28_014325</name>
</gene>
<dbReference type="AlphaFoldDB" id="A0AAW2F170"/>
<evidence type="ECO:0000313" key="2">
    <source>
        <dbReference type="Proteomes" id="UP001430953"/>
    </source>
</evidence>
<evidence type="ECO:0008006" key="3">
    <source>
        <dbReference type="Google" id="ProtNLM"/>
    </source>
</evidence>
<accession>A0AAW2F170</accession>
<organism evidence="1 2">
    <name type="scientific">Cardiocondyla obscurior</name>
    <dbReference type="NCBI Taxonomy" id="286306"/>
    <lineage>
        <taxon>Eukaryota</taxon>
        <taxon>Metazoa</taxon>
        <taxon>Ecdysozoa</taxon>
        <taxon>Arthropoda</taxon>
        <taxon>Hexapoda</taxon>
        <taxon>Insecta</taxon>
        <taxon>Pterygota</taxon>
        <taxon>Neoptera</taxon>
        <taxon>Endopterygota</taxon>
        <taxon>Hymenoptera</taxon>
        <taxon>Apocrita</taxon>
        <taxon>Aculeata</taxon>
        <taxon>Formicoidea</taxon>
        <taxon>Formicidae</taxon>
        <taxon>Myrmicinae</taxon>
        <taxon>Cardiocondyla</taxon>
    </lineage>
</organism>
<keyword evidence="2" id="KW-1185">Reference proteome</keyword>
<proteinExistence type="predicted"/>
<protein>
    <recommendedName>
        <fullName evidence="3">CUB domain-containing protein</fullName>
    </recommendedName>
</protein>
<name>A0AAW2F170_9HYME</name>
<comment type="caution">
    <text evidence="1">The sequence shown here is derived from an EMBL/GenBank/DDBJ whole genome shotgun (WGS) entry which is preliminary data.</text>
</comment>
<sequence>MPRYPQTDVRCTYSVASHAVTQRFLYLAASIRDGTDCTCVPQGEREMNERQWSENNPGVFPRTRTAFALPVCEMHSRGCTGGSRLPCPRAQTHKCQWTVHEEREPYCSFLVVVVAEQLFPYDSRCRGKRRRRQRRRAAGGVGDETKILVT</sequence>